<dbReference type="Proteomes" id="UP000531251">
    <property type="component" value="Unassembled WGS sequence"/>
</dbReference>
<organism evidence="3 4">
    <name type="scientific">Sphingomonas trueperi</name>
    <dbReference type="NCBI Taxonomy" id="53317"/>
    <lineage>
        <taxon>Bacteria</taxon>
        <taxon>Pseudomonadati</taxon>
        <taxon>Pseudomonadota</taxon>
        <taxon>Alphaproteobacteria</taxon>
        <taxon>Sphingomonadales</taxon>
        <taxon>Sphingomonadaceae</taxon>
        <taxon>Sphingomonas</taxon>
    </lineage>
</organism>
<accession>A0A7X5Y2J3</accession>
<name>A0A7X5Y2J3_9SPHN</name>
<keyword evidence="1" id="KW-0597">Phosphoprotein</keyword>
<dbReference type="PROSITE" id="PS50110">
    <property type="entry name" value="RESPONSE_REGULATORY"/>
    <property type="match status" value="1"/>
</dbReference>
<dbReference type="GO" id="GO:0000160">
    <property type="term" value="P:phosphorelay signal transduction system"/>
    <property type="evidence" value="ECO:0007669"/>
    <property type="project" value="InterPro"/>
</dbReference>
<dbReference type="SUPFAM" id="SSF52172">
    <property type="entry name" value="CheY-like"/>
    <property type="match status" value="1"/>
</dbReference>
<dbReference type="RefSeq" id="WP_209092442.1">
    <property type="nucleotide sequence ID" value="NZ_BAAADY010000037.1"/>
</dbReference>
<reference evidence="3 4" key="1">
    <citation type="submission" date="2020-03" db="EMBL/GenBank/DDBJ databases">
        <title>Genomic Encyclopedia of Type Strains, Phase IV (KMG-IV): sequencing the most valuable type-strain genomes for metagenomic binning, comparative biology and taxonomic classification.</title>
        <authorList>
            <person name="Goeker M."/>
        </authorList>
    </citation>
    <scope>NUCLEOTIDE SEQUENCE [LARGE SCALE GENOMIC DNA]</scope>
    <source>
        <strain evidence="3 4">DSM 7225</strain>
    </source>
</reference>
<keyword evidence="3" id="KW-0238">DNA-binding</keyword>
<evidence type="ECO:0000256" key="1">
    <source>
        <dbReference type="PROSITE-ProRule" id="PRU00169"/>
    </source>
</evidence>
<sequence>MDTSLSGLRVLVVEDEYFIATDVARAITDAGADVVGPVPQLDQGLALADCEQLDAAVLDVHLEGGFSYAIAESLTRRGVPYLLLTGYDSWALPEALQDAPRLTKPIQLRTLTAHLRALLGDAPCP</sequence>
<dbReference type="SMART" id="SM00448">
    <property type="entry name" value="REC"/>
    <property type="match status" value="1"/>
</dbReference>
<comment type="caution">
    <text evidence="3">The sequence shown here is derived from an EMBL/GenBank/DDBJ whole genome shotgun (WGS) entry which is preliminary data.</text>
</comment>
<feature type="domain" description="Response regulatory" evidence="2">
    <location>
        <begin position="9"/>
        <end position="119"/>
    </location>
</feature>
<dbReference type="AlphaFoldDB" id="A0A7X5Y2J3"/>
<evidence type="ECO:0000259" key="2">
    <source>
        <dbReference type="PROSITE" id="PS50110"/>
    </source>
</evidence>
<dbReference type="EMBL" id="JAATJB010000024">
    <property type="protein sequence ID" value="NJB99922.1"/>
    <property type="molecule type" value="Genomic_DNA"/>
</dbReference>
<dbReference type="InterPro" id="IPR011006">
    <property type="entry name" value="CheY-like_superfamily"/>
</dbReference>
<protein>
    <submittedName>
        <fullName evidence="3">DNA-binding response OmpR family regulator</fullName>
    </submittedName>
</protein>
<dbReference type="Gene3D" id="3.40.50.2300">
    <property type="match status" value="1"/>
</dbReference>
<evidence type="ECO:0000313" key="4">
    <source>
        <dbReference type="Proteomes" id="UP000531251"/>
    </source>
</evidence>
<gene>
    <name evidence="3" type="ORF">GGR89_004270</name>
</gene>
<dbReference type="GO" id="GO:0003677">
    <property type="term" value="F:DNA binding"/>
    <property type="evidence" value="ECO:0007669"/>
    <property type="project" value="UniProtKB-KW"/>
</dbReference>
<evidence type="ECO:0000313" key="3">
    <source>
        <dbReference type="EMBL" id="NJB99922.1"/>
    </source>
</evidence>
<feature type="modified residue" description="4-aspartylphosphate" evidence="1">
    <location>
        <position position="59"/>
    </location>
</feature>
<proteinExistence type="predicted"/>
<dbReference type="InterPro" id="IPR001789">
    <property type="entry name" value="Sig_transdc_resp-reg_receiver"/>
</dbReference>
<keyword evidence="4" id="KW-1185">Reference proteome</keyword>